<protein>
    <submittedName>
        <fullName evidence="2">Uncharacterized protein</fullName>
    </submittedName>
</protein>
<evidence type="ECO:0000256" key="1">
    <source>
        <dbReference type="SAM" id="MobiDB-lite"/>
    </source>
</evidence>
<proteinExistence type="predicted"/>
<accession>A0A9Q1G0I4</accession>
<name>A0A9Q1G0I4_SYNKA</name>
<feature type="region of interest" description="Disordered" evidence="1">
    <location>
        <begin position="79"/>
        <end position="133"/>
    </location>
</feature>
<dbReference type="OrthoDB" id="8633482at2759"/>
<sequence>MKDWATMRNMQHLVSDVSPSPSALHPLVSKKGEGLGLQGTEVSPGGLQQVTVDHSRGRENVNNTVGSIFIYSPGTVILGNSASERKEEAEDQPEGEDKNPEEGQAHVTNAPQQESSEENGDPMFWGQSPSGGS</sequence>
<reference evidence="2" key="1">
    <citation type="journal article" date="2023" name="Science">
        <title>Genome structures resolve the early diversification of teleost fishes.</title>
        <authorList>
            <person name="Parey E."/>
            <person name="Louis A."/>
            <person name="Montfort J."/>
            <person name="Bouchez O."/>
            <person name="Roques C."/>
            <person name="Iampietro C."/>
            <person name="Lluch J."/>
            <person name="Castinel A."/>
            <person name="Donnadieu C."/>
            <person name="Desvignes T."/>
            <person name="Floi Bucao C."/>
            <person name="Jouanno E."/>
            <person name="Wen M."/>
            <person name="Mejri S."/>
            <person name="Dirks R."/>
            <person name="Jansen H."/>
            <person name="Henkel C."/>
            <person name="Chen W.J."/>
            <person name="Zahm M."/>
            <person name="Cabau C."/>
            <person name="Klopp C."/>
            <person name="Thompson A.W."/>
            <person name="Robinson-Rechavi M."/>
            <person name="Braasch I."/>
            <person name="Lecointre G."/>
            <person name="Bobe J."/>
            <person name="Postlethwait J.H."/>
            <person name="Berthelot C."/>
            <person name="Roest Crollius H."/>
            <person name="Guiguen Y."/>
        </authorList>
    </citation>
    <scope>NUCLEOTIDE SEQUENCE</scope>
    <source>
        <strain evidence="2">WJC10195</strain>
    </source>
</reference>
<evidence type="ECO:0000313" key="2">
    <source>
        <dbReference type="EMBL" id="KAJ8371259.1"/>
    </source>
</evidence>
<feature type="compositionally biased region" description="Basic and acidic residues" evidence="1">
    <location>
        <begin position="95"/>
        <end position="104"/>
    </location>
</feature>
<gene>
    <name evidence="2" type="ORF">SKAU_G00112870</name>
</gene>
<feature type="region of interest" description="Disordered" evidence="1">
    <location>
        <begin position="13"/>
        <end position="47"/>
    </location>
</feature>
<comment type="caution">
    <text evidence="2">The sequence shown here is derived from an EMBL/GenBank/DDBJ whole genome shotgun (WGS) entry which is preliminary data.</text>
</comment>
<organism evidence="2 3">
    <name type="scientific">Synaphobranchus kaupii</name>
    <name type="common">Kaup's arrowtooth eel</name>
    <dbReference type="NCBI Taxonomy" id="118154"/>
    <lineage>
        <taxon>Eukaryota</taxon>
        <taxon>Metazoa</taxon>
        <taxon>Chordata</taxon>
        <taxon>Craniata</taxon>
        <taxon>Vertebrata</taxon>
        <taxon>Euteleostomi</taxon>
        <taxon>Actinopterygii</taxon>
        <taxon>Neopterygii</taxon>
        <taxon>Teleostei</taxon>
        <taxon>Anguilliformes</taxon>
        <taxon>Synaphobranchidae</taxon>
        <taxon>Synaphobranchus</taxon>
    </lineage>
</organism>
<dbReference type="Proteomes" id="UP001152622">
    <property type="component" value="Chromosome 3"/>
</dbReference>
<evidence type="ECO:0000313" key="3">
    <source>
        <dbReference type="Proteomes" id="UP001152622"/>
    </source>
</evidence>
<keyword evidence="3" id="KW-1185">Reference proteome</keyword>
<dbReference type="AlphaFoldDB" id="A0A9Q1G0I4"/>
<dbReference type="EMBL" id="JAINUF010000003">
    <property type="protein sequence ID" value="KAJ8371259.1"/>
    <property type="molecule type" value="Genomic_DNA"/>
</dbReference>